<accession>A0A0C9WMV5</accession>
<dbReference type="GO" id="GO:0004518">
    <property type="term" value="F:nuclease activity"/>
    <property type="evidence" value="ECO:0007669"/>
    <property type="project" value="InterPro"/>
</dbReference>
<keyword evidence="1" id="KW-0812">Transmembrane</keyword>
<organism evidence="3 4">
    <name type="scientific">Laccaria amethystina LaAM-08-1</name>
    <dbReference type="NCBI Taxonomy" id="1095629"/>
    <lineage>
        <taxon>Eukaryota</taxon>
        <taxon>Fungi</taxon>
        <taxon>Dikarya</taxon>
        <taxon>Basidiomycota</taxon>
        <taxon>Agaricomycotina</taxon>
        <taxon>Agaricomycetes</taxon>
        <taxon>Agaricomycetidae</taxon>
        <taxon>Agaricales</taxon>
        <taxon>Agaricineae</taxon>
        <taxon>Hydnangiaceae</taxon>
        <taxon>Laccaria</taxon>
    </lineage>
</organism>
<sequence>GRYRKVYLGLYVHRLFLHAIQVYVTFNVPILFRHLNFSEAKKQPISEINIKEALEGLDMNMSQVYQLCILLGCDYLEPIKDVGQGGDGG</sequence>
<dbReference type="AlphaFoldDB" id="A0A0C9WMV5"/>
<keyword evidence="4" id="KW-1185">Reference proteome</keyword>
<feature type="non-terminal residue" evidence="3">
    <location>
        <position position="1"/>
    </location>
</feature>
<dbReference type="EMBL" id="KN838667">
    <property type="protein sequence ID" value="KIJ98519.1"/>
    <property type="molecule type" value="Genomic_DNA"/>
</dbReference>
<feature type="transmembrane region" description="Helical" evidence="1">
    <location>
        <begin position="15"/>
        <end position="32"/>
    </location>
</feature>
<evidence type="ECO:0000313" key="4">
    <source>
        <dbReference type="Proteomes" id="UP000054477"/>
    </source>
</evidence>
<reference evidence="3 4" key="1">
    <citation type="submission" date="2014-04" db="EMBL/GenBank/DDBJ databases">
        <authorList>
            <consortium name="DOE Joint Genome Institute"/>
            <person name="Kuo A."/>
            <person name="Kohler A."/>
            <person name="Nagy L.G."/>
            <person name="Floudas D."/>
            <person name="Copeland A."/>
            <person name="Barry K.W."/>
            <person name="Cichocki N."/>
            <person name="Veneault-Fourrey C."/>
            <person name="LaButti K."/>
            <person name="Lindquist E.A."/>
            <person name="Lipzen A."/>
            <person name="Lundell T."/>
            <person name="Morin E."/>
            <person name="Murat C."/>
            <person name="Sun H."/>
            <person name="Tunlid A."/>
            <person name="Henrissat B."/>
            <person name="Grigoriev I.V."/>
            <person name="Hibbett D.S."/>
            <person name="Martin F."/>
            <person name="Nordberg H.P."/>
            <person name="Cantor M.N."/>
            <person name="Hua S.X."/>
        </authorList>
    </citation>
    <scope>NUCLEOTIDE SEQUENCE [LARGE SCALE GENOMIC DNA]</scope>
    <source>
        <strain evidence="3 4">LaAM-08-1</strain>
    </source>
</reference>
<name>A0A0C9WMV5_9AGAR</name>
<keyword evidence="1" id="KW-0472">Membrane</keyword>
<dbReference type="HOGENOM" id="CLU_2460753_0_0_1"/>
<proteinExistence type="predicted"/>
<dbReference type="Gene3D" id="1.10.150.20">
    <property type="entry name" value="5' to 3' exonuclease, C-terminal subdomain"/>
    <property type="match status" value="1"/>
</dbReference>
<dbReference type="Pfam" id="PF00867">
    <property type="entry name" value="XPG_I"/>
    <property type="match status" value="1"/>
</dbReference>
<evidence type="ECO:0000256" key="1">
    <source>
        <dbReference type="SAM" id="Phobius"/>
    </source>
</evidence>
<dbReference type="STRING" id="1095629.A0A0C9WMV5"/>
<gene>
    <name evidence="3" type="ORF">K443DRAFT_103819</name>
</gene>
<dbReference type="SUPFAM" id="SSF88723">
    <property type="entry name" value="PIN domain-like"/>
    <property type="match status" value="1"/>
</dbReference>
<keyword evidence="1" id="KW-1133">Transmembrane helix</keyword>
<protein>
    <recommendedName>
        <fullName evidence="2">XPG-I domain-containing protein</fullName>
    </recommendedName>
</protein>
<evidence type="ECO:0000313" key="3">
    <source>
        <dbReference type="EMBL" id="KIJ98519.1"/>
    </source>
</evidence>
<reference evidence="4" key="2">
    <citation type="submission" date="2015-01" db="EMBL/GenBank/DDBJ databases">
        <title>Evolutionary Origins and Diversification of the Mycorrhizal Mutualists.</title>
        <authorList>
            <consortium name="DOE Joint Genome Institute"/>
            <consortium name="Mycorrhizal Genomics Consortium"/>
            <person name="Kohler A."/>
            <person name="Kuo A."/>
            <person name="Nagy L.G."/>
            <person name="Floudas D."/>
            <person name="Copeland A."/>
            <person name="Barry K.W."/>
            <person name="Cichocki N."/>
            <person name="Veneault-Fourrey C."/>
            <person name="LaButti K."/>
            <person name="Lindquist E.A."/>
            <person name="Lipzen A."/>
            <person name="Lundell T."/>
            <person name="Morin E."/>
            <person name="Murat C."/>
            <person name="Riley R."/>
            <person name="Ohm R."/>
            <person name="Sun H."/>
            <person name="Tunlid A."/>
            <person name="Henrissat B."/>
            <person name="Grigoriev I.V."/>
            <person name="Hibbett D.S."/>
            <person name="Martin F."/>
        </authorList>
    </citation>
    <scope>NUCLEOTIDE SEQUENCE [LARGE SCALE GENOMIC DNA]</scope>
    <source>
        <strain evidence="4">LaAM-08-1</strain>
    </source>
</reference>
<evidence type="ECO:0000259" key="2">
    <source>
        <dbReference type="Pfam" id="PF00867"/>
    </source>
</evidence>
<dbReference type="InterPro" id="IPR029060">
    <property type="entry name" value="PIN-like_dom_sf"/>
</dbReference>
<feature type="domain" description="XPG-I" evidence="2">
    <location>
        <begin position="24"/>
        <end position="74"/>
    </location>
</feature>
<dbReference type="InterPro" id="IPR006086">
    <property type="entry name" value="XPG-I_dom"/>
</dbReference>
<dbReference type="OrthoDB" id="3017574at2759"/>
<dbReference type="Proteomes" id="UP000054477">
    <property type="component" value="Unassembled WGS sequence"/>
</dbReference>